<name>A0A8H7CLM5_9AGAR</name>
<evidence type="ECO:0000256" key="1">
    <source>
        <dbReference type="SAM" id="MobiDB-lite"/>
    </source>
</evidence>
<proteinExistence type="predicted"/>
<dbReference type="OrthoDB" id="3045986at2759"/>
<keyword evidence="3" id="KW-1185">Reference proteome</keyword>
<dbReference type="EMBL" id="JACAZH010000030">
    <property type="protein sequence ID" value="KAF7340616.1"/>
    <property type="molecule type" value="Genomic_DNA"/>
</dbReference>
<gene>
    <name evidence="2" type="ORF">MSAN_02133300</name>
</gene>
<comment type="caution">
    <text evidence="2">The sequence shown here is derived from an EMBL/GenBank/DDBJ whole genome shotgun (WGS) entry which is preliminary data.</text>
</comment>
<protein>
    <submittedName>
        <fullName evidence="2">Uncharacterized protein</fullName>
    </submittedName>
</protein>
<dbReference type="Proteomes" id="UP000623467">
    <property type="component" value="Unassembled WGS sequence"/>
</dbReference>
<reference evidence="2" key="1">
    <citation type="submission" date="2020-05" db="EMBL/GenBank/DDBJ databases">
        <title>Mycena genomes resolve the evolution of fungal bioluminescence.</title>
        <authorList>
            <person name="Tsai I.J."/>
        </authorList>
    </citation>
    <scope>NUCLEOTIDE SEQUENCE</scope>
    <source>
        <strain evidence="2">160909Yilan</strain>
    </source>
</reference>
<accession>A0A8H7CLM5</accession>
<feature type="compositionally biased region" description="Basic and acidic residues" evidence="1">
    <location>
        <begin position="1"/>
        <end position="11"/>
    </location>
</feature>
<evidence type="ECO:0000313" key="2">
    <source>
        <dbReference type="EMBL" id="KAF7340616.1"/>
    </source>
</evidence>
<sequence length="139" mass="15765">MDDHFQREPEFTHSTTCESESAPPASGMFSHLRNFTVRGKNLTNITNNYAGPSLPSDFRMIPMGDIDLQHEVRLNNSMVVVDHRRKSARPCIKETTQNRNGGVILQDICPCGIQISFRSVAPQIQMGYMPRFSMMISYL</sequence>
<dbReference type="AlphaFoldDB" id="A0A8H7CLM5"/>
<evidence type="ECO:0000313" key="3">
    <source>
        <dbReference type="Proteomes" id="UP000623467"/>
    </source>
</evidence>
<organism evidence="2 3">
    <name type="scientific">Mycena sanguinolenta</name>
    <dbReference type="NCBI Taxonomy" id="230812"/>
    <lineage>
        <taxon>Eukaryota</taxon>
        <taxon>Fungi</taxon>
        <taxon>Dikarya</taxon>
        <taxon>Basidiomycota</taxon>
        <taxon>Agaricomycotina</taxon>
        <taxon>Agaricomycetes</taxon>
        <taxon>Agaricomycetidae</taxon>
        <taxon>Agaricales</taxon>
        <taxon>Marasmiineae</taxon>
        <taxon>Mycenaceae</taxon>
        <taxon>Mycena</taxon>
    </lineage>
</organism>
<feature type="region of interest" description="Disordered" evidence="1">
    <location>
        <begin position="1"/>
        <end position="24"/>
    </location>
</feature>